<proteinExistence type="predicted"/>
<evidence type="ECO:0000313" key="2">
    <source>
        <dbReference type="EMBL" id="CAI9601767.1"/>
    </source>
</evidence>
<accession>A0ABN9FXF5</accession>
<gene>
    <name evidence="2" type="ORF">SPARVUS_LOCUS13020356</name>
</gene>
<dbReference type="Proteomes" id="UP001162483">
    <property type="component" value="Unassembled WGS sequence"/>
</dbReference>
<evidence type="ECO:0000313" key="3">
    <source>
        <dbReference type="Proteomes" id="UP001162483"/>
    </source>
</evidence>
<organism evidence="2 3">
    <name type="scientific">Staurois parvus</name>
    <dbReference type="NCBI Taxonomy" id="386267"/>
    <lineage>
        <taxon>Eukaryota</taxon>
        <taxon>Metazoa</taxon>
        <taxon>Chordata</taxon>
        <taxon>Craniata</taxon>
        <taxon>Vertebrata</taxon>
        <taxon>Euteleostomi</taxon>
        <taxon>Amphibia</taxon>
        <taxon>Batrachia</taxon>
        <taxon>Anura</taxon>
        <taxon>Neobatrachia</taxon>
        <taxon>Ranoidea</taxon>
        <taxon>Ranidae</taxon>
        <taxon>Staurois</taxon>
    </lineage>
</organism>
<reference evidence="2" key="1">
    <citation type="submission" date="2023-05" db="EMBL/GenBank/DDBJ databases">
        <authorList>
            <person name="Stuckert A."/>
        </authorList>
    </citation>
    <scope>NUCLEOTIDE SEQUENCE</scope>
</reference>
<feature type="non-terminal residue" evidence="2">
    <location>
        <position position="63"/>
    </location>
</feature>
<evidence type="ECO:0000256" key="1">
    <source>
        <dbReference type="SAM" id="Coils"/>
    </source>
</evidence>
<feature type="coiled-coil region" evidence="1">
    <location>
        <begin position="5"/>
        <end position="60"/>
    </location>
</feature>
<protein>
    <submittedName>
        <fullName evidence="2">Uncharacterized protein</fullName>
    </submittedName>
</protein>
<dbReference type="Pfam" id="PF15921">
    <property type="entry name" value="CCDC158"/>
    <property type="match status" value="1"/>
</dbReference>
<keyword evidence="1" id="KW-0175">Coiled coil</keyword>
<dbReference type="InterPro" id="IPR031809">
    <property type="entry name" value="CCDC158"/>
</dbReference>
<name>A0ABN9FXF5_9NEOB</name>
<keyword evidence="3" id="KW-1185">Reference proteome</keyword>
<sequence length="63" mass="7394">MSEQRSELRSCKRTYKDKVEELNKQLLIANINLEKAQNECAQLSQDFGKQLQELNQLQEAHTM</sequence>
<dbReference type="EMBL" id="CATNWA010017604">
    <property type="protein sequence ID" value="CAI9601767.1"/>
    <property type="molecule type" value="Genomic_DNA"/>
</dbReference>
<comment type="caution">
    <text evidence="2">The sequence shown here is derived from an EMBL/GenBank/DDBJ whole genome shotgun (WGS) entry which is preliminary data.</text>
</comment>